<evidence type="ECO:0000313" key="1">
    <source>
        <dbReference type="EMBL" id="KAG9065977.1"/>
    </source>
</evidence>
<comment type="caution">
    <text evidence="1">The sequence shown here is derived from an EMBL/GenBank/DDBJ whole genome shotgun (WGS) entry which is preliminary data.</text>
</comment>
<dbReference type="EMBL" id="JAHRHY010000011">
    <property type="protein sequence ID" value="KAG9065977.1"/>
    <property type="molecule type" value="Genomic_DNA"/>
</dbReference>
<gene>
    <name evidence="1" type="ORF">KI688_002274</name>
</gene>
<dbReference type="Proteomes" id="UP000707451">
    <property type="component" value="Unassembled WGS sequence"/>
</dbReference>
<sequence length="140" mass="15862">MDVNTPLMAQDHNEMEAAIHKLHAFLDRLKGLLKQNKRKQACLAADHSLVAVRESLTEESMRERQLTIQLDAMRAEQVQIEKQIVECEAALTSVEESLPSSPEENVLKLVPHFLNYKKESLPLVPGRHIPINQCQVFPSS</sequence>
<proteinExistence type="predicted"/>
<dbReference type="AlphaFoldDB" id="A0A9P7XSS1"/>
<reference evidence="1" key="1">
    <citation type="submission" date="2021-06" db="EMBL/GenBank/DDBJ databases">
        <title>Genome Sequence of Mortierella hyaline Strain SCG-10, a Cold-Adapted, Nitrate-Reducing Fungus Isolated from Soil in Minnesota, USA.</title>
        <authorList>
            <person name="Aldossari N."/>
        </authorList>
    </citation>
    <scope>NUCLEOTIDE SEQUENCE</scope>
    <source>
        <strain evidence="1">SCG-10</strain>
    </source>
</reference>
<organism evidence="1 2">
    <name type="scientific">Linnemannia hyalina</name>
    <dbReference type="NCBI Taxonomy" id="64524"/>
    <lineage>
        <taxon>Eukaryota</taxon>
        <taxon>Fungi</taxon>
        <taxon>Fungi incertae sedis</taxon>
        <taxon>Mucoromycota</taxon>
        <taxon>Mortierellomycotina</taxon>
        <taxon>Mortierellomycetes</taxon>
        <taxon>Mortierellales</taxon>
        <taxon>Mortierellaceae</taxon>
        <taxon>Linnemannia</taxon>
    </lineage>
</organism>
<dbReference type="OrthoDB" id="2433154at2759"/>
<name>A0A9P7XSS1_9FUNG</name>
<accession>A0A9P7XSS1</accession>
<keyword evidence="2" id="KW-1185">Reference proteome</keyword>
<protein>
    <submittedName>
        <fullName evidence="1">Uncharacterized protein</fullName>
    </submittedName>
</protein>
<evidence type="ECO:0000313" key="2">
    <source>
        <dbReference type="Proteomes" id="UP000707451"/>
    </source>
</evidence>